<name>A0ABM9UQA2_SARVE</name>
<dbReference type="Proteomes" id="UP000095488">
    <property type="component" value="Unassembled WGS sequence"/>
</dbReference>
<proteinExistence type="predicted"/>
<organism evidence="1 2">
    <name type="scientific">Sarcina ventriculi</name>
    <name type="common">Clostridium ventriculi</name>
    <dbReference type="NCBI Taxonomy" id="1267"/>
    <lineage>
        <taxon>Bacteria</taxon>
        <taxon>Bacillati</taxon>
        <taxon>Bacillota</taxon>
        <taxon>Clostridia</taxon>
        <taxon>Eubacteriales</taxon>
        <taxon>Clostridiaceae</taxon>
        <taxon>Sarcina</taxon>
    </lineage>
</organism>
<protein>
    <recommendedName>
        <fullName evidence="3">ATP-binding protein</fullName>
    </recommendedName>
</protein>
<gene>
    <name evidence="1" type="ORF">ERS852473_00997</name>
</gene>
<keyword evidence="2" id="KW-1185">Reference proteome</keyword>
<dbReference type="RefSeq" id="WP_055258254.1">
    <property type="nucleotide sequence ID" value="NZ_CABIXL010000003.1"/>
</dbReference>
<reference evidence="1 2" key="1">
    <citation type="submission" date="2015-09" db="EMBL/GenBank/DDBJ databases">
        <authorList>
            <consortium name="Pathogen Informatics"/>
        </authorList>
    </citation>
    <scope>NUCLEOTIDE SEQUENCE [LARGE SCALE GENOMIC DNA]</scope>
    <source>
        <strain evidence="1 2">2789STDY5834858</strain>
    </source>
</reference>
<comment type="caution">
    <text evidence="1">The sequence shown here is derived from an EMBL/GenBank/DDBJ whole genome shotgun (WGS) entry which is preliminary data.</text>
</comment>
<evidence type="ECO:0000313" key="2">
    <source>
        <dbReference type="Proteomes" id="UP000095488"/>
    </source>
</evidence>
<evidence type="ECO:0000313" key="1">
    <source>
        <dbReference type="EMBL" id="CUN75459.1"/>
    </source>
</evidence>
<accession>A0ABM9UQA2</accession>
<sequence>MIQVFFDHRGAGKSKNLIGLANNEVKNCKGTVVYIDDDKKHMLQLQSQIRLITLDELNVEGADQFYGLLCGIKAKDYDVESIFIDGLSNLLNISNIEQVKQHFCMIEKFSKNFNVNVYINMHCSDFEVPDFIKKYVS</sequence>
<dbReference type="EMBL" id="CYZR01000003">
    <property type="protein sequence ID" value="CUN75459.1"/>
    <property type="molecule type" value="Genomic_DNA"/>
</dbReference>
<evidence type="ECO:0008006" key="3">
    <source>
        <dbReference type="Google" id="ProtNLM"/>
    </source>
</evidence>